<feature type="domain" description="Plastocyanin-like" evidence="5">
    <location>
        <begin position="358"/>
        <end position="475"/>
    </location>
</feature>
<dbReference type="InterPro" id="IPR008972">
    <property type="entry name" value="Cupredoxin"/>
</dbReference>
<evidence type="ECO:0000256" key="3">
    <source>
        <dbReference type="ARBA" id="ARBA00023002"/>
    </source>
</evidence>
<dbReference type="STRING" id="586411.SAMN05216187_10467"/>
<keyword evidence="3" id="KW-0560">Oxidoreductase</keyword>
<organism evidence="7 8">
    <name type="scientific">Jeotgalicoccus aerolatus</name>
    <dbReference type="NCBI Taxonomy" id="709510"/>
    <lineage>
        <taxon>Bacteria</taxon>
        <taxon>Bacillati</taxon>
        <taxon>Bacillota</taxon>
        <taxon>Bacilli</taxon>
        <taxon>Bacillales</taxon>
        <taxon>Staphylococcaceae</taxon>
        <taxon>Jeotgalicoccus</taxon>
    </lineage>
</organism>
<dbReference type="InterPro" id="IPR011706">
    <property type="entry name" value="Cu-oxidase_C"/>
</dbReference>
<dbReference type="SUPFAM" id="SSF49503">
    <property type="entry name" value="Cupredoxins"/>
    <property type="match status" value="3"/>
</dbReference>
<evidence type="ECO:0000259" key="6">
    <source>
        <dbReference type="Pfam" id="PF07732"/>
    </source>
</evidence>
<dbReference type="GO" id="GO:0016491">
    <property type="term" value="F:oxidoreductase activity"/>
    <property type="evidence" value="ECO:0007669"/>
    <property type="project" value="UniProtKB-KW"/>
</dbReference>
<dbReference type="OrthoDB" id="9757546at2"/>
<dbReference type="Proteomes" id="UP000242700">
    <property type="component" value="Unassembled WGS sequence"/>
</dbReference>
<keyword evidence="7" id="KW-0132">Cell division</keyword>
<dbReference type="Gene3D" id="2.60.40.420">
    <property type="entry name" value="Cupredoxins - blue copper proteins"/>
    <property type="match status" value="3"/>
</dbReference>
<evidence type="ECO:0000259" key="4">
    <source>
        <dbReference type="Pfam" id="PF00394"/>
    </source>
</evidence>
<feature type="domain" description="Plastocyanin-like" evidence="4">
    <location>
        <begin position="225"/>
        <end position="303"/>
    </location>
</feature>
<name>A0A1G8YE74_9STAP</name>
<gene>
    <name evidence="7" type="ORF">SAMN05216187_10467</name>
</gene>
<dbReference type="PANTHER" id="PTHR48267:SF1">
    <property type="entry name" value="BILIRUBIN OXIDASE"/>
    <property type="match status" value="1"/>
</dbReference>
<evidence type="ECO:0000313" key="7">
    <source>
        <dbReference type="EMBL" id="SDK00515.1"/>
    </source>
</evidence>
<keyword evidence="7" id="KW-0946">Virion</keyword>
<evidence type="ECO:0000256" key="1">
    <source>
        <dbReference type="ARBA" id="ARBA00010609"/>
    </source>
</evidence>
<dbReference type="InterPro" id="IPR011707">
    <property type="entry name" value="Cu-oxidase-like_N"/>
</dbReference>
<accession>A0A1G8YE74</accession>
<dbReference type="CDD" id="cd13890">
    <property type="entry name" value="CuRO_3_CueO_FtsP"/>
    <property type="match status" value="1"/>
</dbReference>
<dbReference type="InterPro" id="IPR045087">
    <property type="entry name" value="Cu-oxidase_fam"/>
</dbReference>
<feature type="domain" description="Plastocyanin-like" evidence="6">
    <location>
        <begin position="71"/>
        <end position="180"/>
    </location>
</feature>
<protein>
    <submittedName>
        <fullName evidence="7">Multicopper oxidase with three cupredoxin domains (Includes cell division protein FtsP and spore coat protein CotA)</fullName>
    </submittedName>
</protein>
<dbReference type="Pfam" id="PF07732">
    <property type="entry name" value="Cu-oxidase_3"/>
    <property type="match status" value="1"/>
</dbReference>
<dbReference type="InterPro" id="IPR001117">
    <property type="entry name" value="Cu-oxidase_2nd"/>
</dbReference>
<dbReference type="PROSITE" id="PS00080">
    <property type="entry name" value="MULTICOPPER_OXIDASE2"/>
    <property type="match status" value="1"/>
</dbReference>
<proteinExistence type="inferred from homology"/>
<dbReference type="GO" id="GO:0051301">
    <property type="term" value="P:cell division"/>
    <property type="evidence" value="ECO:0007669"/>
    <property type="project" value="UniProtKB-KW"/>
</dbReference>
<dbReference type="RefSeq" id="WP_092596268.1">
    <property type="nucleotide sequence ID" value="NZ_FNFI01000004.1"/>
</dbReference>
<evidence type="ECO:0000259" key="5">
    <source>
        <dbReference type="Pfam" id="PF07731"/>
    </source>
</evidence>
<keyword evidence="7" id="KW-0131">Cell cycle</keyword>
<dbReference type="GO" id="GO:0005507">
    <property type="term" value="F:copper ion binding"/>
    <property type="evidence" value="ECO:0007669"/>
    <property type="project" value="InterPro"/>
</dbReference>
<evidence type="ECO:0000256" key="2">
    <source>
        <dbReference type="ARBA" id="ARBA00022723"/>
    </source>
</evidence>
<dbReference type="InterPro" id="IPR002355">
    <property type="entry name" value="Cu_oxidase_Cu_BS"/>
</dbReference>
<evidence type="ECO:0000313" key="8">
    <source>
        <dbReference type="Proteomes" id="UP000242700"/>
    </source>
</evidence>
<dbReference type="PANTHER" id="PTHR48267">
    <property type="entry name" value="CUPREDOXIN SUPERFAMILY PROTEIN"/>
    <property type="match status" value="1"/>
</dbReference>
<sequence>MLINSDNHFKKLDMSYQPSSLDTIFRSDDEVKIIENDIESRPLNIPSLLEPTSQTDGQIEYEIRARNGETEIIPGRKTPSRGYNGDLLGPTIKLKKNQQVKIHTGNDMDEVTTYHWHGLIVDEASDGGPQMTIEPDETKTIDFNVDNEAATLWYHPHPHGLTSKQVYEGLGGMIIVEDENTEQLKKHLPHEYGVDDIPVVVQDRFLVDGYKLDYDDIKSIDGTGGDTLLLNGTANATFDADGRYLRMRLLNGSNVTNFEFSLQNHTTFYQIATDGGLLNYPIELKHLFLSAGERAEIIIDLEGYKEEEVKLFVNGVTGLTIRRGENKNNADFNPNMSLRTEMLPVIQPHEVAKYPKKLMLMAGTDYRVSINGRKYDPDRIDTTQPLGEYQVWEIVNAKDEMENLIHPYHVHGVQFRILDRDGKIPPRNEQGWKDTVLVNPGETVHILLKFTKPGKFMYHCHILEHEEHGMMGHVEID</sequence>
<reference evidence="8" key="1">
    <citation type="submission" date="2016-10" db="EMBL/GenBank/DDBJ databases">
        <authorList>
            <person name="Varghese N."/>
            <person name="Submissions S."/>
        </authorList>
    </citation>
    <scope>NUCLEOTIDE SEQUENCE [LARGE SCALE GENOMIC DNA]</scope>
    <source>
        <strain evidence="8">CGMCC 1.8911</strain>
    </source>
</reference>
<dbReference type="Pfam" id="PF07731">
    <property type="entry name" value="Cu-oxidase_2"/>
    <property type="match status" value="1"/>
</dbReference>
<dbReference type="AlphaFoldDB" id="A0A1G8YE74"/>
<comment type="similarity">
    <text evidence="1">Belongs to the multicopper oxidase family.</text>
</comment>
<dbReference type="EMBL" id="FNFI01000004">
    <property type="protein sequence ID" value="SDK00515.1"/>
    <property type="molecule type" value="Genomic_DNA"/>
</dbReference>
<dbReference type="Pfam" id="PF00394">
    <property type="entry name" value="Cu-oxidase"/>
    <property type="match status" value="1"/>
</dbReference>
<keyword evidence="2" id="KW-0479">Metal-binding</keyword>
<keyword evidence="7" id="KW-0167">Capsid protein</keyword>